<sequence length="127" mass="14991">MSEQKNNREKWLHVRLTEQEHNFIKKQFSRTTEQKISSYIRKIILAKPMIGKVRNQSTEDLITELAKLRIELNAAGNNLNQAVKRLHTLRDLNQVEGWLLTWELDKKSFYKSVAAINNSLEKISDQW</sequence>
<feature type="coiled-coil region" evidence="1">
    <location>
        <begin position="58"/>
        <end position="85"/>
    </location>
</feature>
<evidence type="ECO:0008006" key="4">
    <source>
        <dbReference type="Google" id="ProtNLM"/>
    </source>
</evidence>
<name>A0A420ART7_SPHD1</name>
<evidence type="ECO:0000256" key="1">
    <source>
        <dbReference type="SAM" id="Coils"/>
    </source>
</evidence>
<keyword evidence="1" id="KW-0175">Coiled coil</keyword>
<organism evidence="2 3">
    <name type="scientific">Sphingobacterium detergens</name>
    <dbReference type="NCBI Taxonomy" id="1145106"/>
    <lineage>
        <taxon>Bacteria</taxon>
        <taxon>Pseudomonadati</taxon>
        <taxon>Bacteroidota</taxon>
        <taxon>Sphingobacteriia</taxon>
        <taxon>Sphingobacteriales</taxon>
        <taxon>Sphingobacteriaceae</taxon>
        <taxon>Sphingobacterium</taxon>
    </lineage>
</organism>
<gene>
    <name evidence="2" type="ORF">DFQ12_4298</name>
</gene>
<dbReference type="AlphaFoldDB" id="A0A420ART7"/>
<dbReference type="Proteomes" id="UP000286246">
    <property type="component" value="Unassembled WGS sequence"/>
</dbReference>
<accession>A0A420ART7</accession>
<dbReference type="RefSeq" id="WP_120260953.1">
    <property type="nucleotide sequence ID" value="NZ_RAPY01000004.1"/>
</dbReference>
<evidence type="ECO:0000313" key="2">
    <source>
        <dbReference type="EMBL" id="RKE47137.1"/>
    </source>
</evidence>
<comment type="caution">
    <text evidence="2">The sequence shown here is derived from an EMBL/GenBank/DDBJ whole genome shotgun (WGS) entry which is preliminary data.</text>
</comment>
<dbReference type="InterPro" id="IPR053842">
    <property type="entry name" value="NikA-like"/>
</dbReference>
<evidence type="ECO:0000313" key="3">
    <source>
        <dbReference type="Proteomes" id="UP000286246"/>
    </source>
</evidence>
<dbReference type="OrthoDB" id="950459at2"/>
<dbReference type="Pfam" id="PF21983">
    <property type="entry name" value="NikA-like"/>
    <property type="match status" value="1"/>
</dbReference>
<protein>
    <recommendedName>
        <fullName evidence="4">Mobilization protein MobC</fullName>
    </recommendedName>
</protein>
<dbReference type="EMBL" id="RAPY01000004">
    <property type="protein sequence ID" value="RKE47137.1"/>
    <property type="molecule type" value="Genomic_DNA"/>
</dbReference>
<keyword evidence="3" id="KW-1185">Reference proteome</keyword>
<proteinExistence type="predicted"/>
<reference evidence="2 3" key="1">
    <citation type="submission" date="2018-09" db="EMBL/GenBank/DDBJ databases">
        <title>Genomic Encyclopedia of Type Strains, Phase III (KMG-III): the genomes of soil and plant-associated and newly described type strains.</title>
        <authorList>
            <person name="Whitman W."/>
        </authorList>
    </citation>
    <scope>NUCLEOTIDE SEQUENCE [LARGE SCALE GENOMIC DNA]</scope>
    <source>
        <strain evidence="2 3">CECT 7938</strain>
    </source>
</reference>